<proteinExistence type="predicted"/>
<evidence type="ECO:0000313" key="2">
    <source>
        <dbReference type="Proteomes" id="UP000077521"/>
    </source>
</evidence>
<accession>A0A177T834</accession>
<protein>
    <submittedName>
        <fullName evidence="1">Uncharacterized protein</fullName>
    </submittedName>
</protein>
<evidence type="ECO:0000313" key="1">
    <source>
        <dbReference type="EMBL" id="KAE8236518.1"/>
    </source>
</evidence>
<gene>
    <name evidence="1" type="ORF">A4X13_0g9127</name>
</gene>
<comment type="caution">
    <text evidence="1">The sequence shown here is derived from an EMBL/GenBank/DDBJ whole genome shotgun (WGS) entry which is preliminary data.</text>
</comment>
<sequence length="96" mass="10094">MKARRGGMDQGIALSIFGGVDSMAVAYLVSRWRDEHPPSTCVAAVLEQPADSPYSIYYKATASKPSSSDMTPTGDDQCETAVLRAMNGCCDGGTGL</sequence>
<dbReference type="Proteomes" id="UP000077521">
    <property type="component" value="Unassembled WGS sequence"/>
</dbReference>
<keyword evidence="2" id="KW-1185">Reference proteome</keyword>
<reference evidence="1" key="1">
    <citation type="submission" date="2016-04" db="EMBL/GenBank/DDBJ databases">
        <authorList>
            <person name="Nguyen H.D."/>
            <person name="Samba Siva P."/>
            <person name="Cullis J."/>
            <person name="Levesque C.A."/>
            <person name="Hambleton S."/>
        </authorList>
    </citation>
    <scope>NUCLEOTIDE SEQUENCE</scope>
    <source>
        <strain evidence="1">DAOMC 236416</strain>
    </source>
</reference>
<dbReference type="AlphaFoldDB" id="A0A177T834"/>
<organism evidence="1 2">
    <name type="scientific">Tilletia indica</name>
    <dbReference type="NCBI Taxonomy" id="43049"/>
    <lineage>
        <taxon>Eukaryota</taxon>
        <taxon>Fungi</taxon>
        <taxon>Dikarya</taxon>
        <taxon>Basidiomycota</taxon>
        <taxon>Ustilaginomycotina</taxon>
        <taxon>Exobasidiomycetes</taxon>
        <taxon>Tilletiales</taxon>
        <taxon>Tilletiaceae</taxon>
        <taxon>Tilletia</taxon>
    </lineage>
</organism>
<name>A0A177T834_9BASI</name>
<dbReference type="EMBL" id="LWDF02002182">
    <property type="protein sequence ID" value="KAE8236518.1"/>
    <property type="molecule type" value="Genomic_DNA"/>
</dbReference>
<reference evidence="1" key="2">
    <citation type="journal article" date="2019" name="IMA Fungus">
        <title>Genome sequencing and comparison of five Tilletia species to identify candidate genes for the detection of regulated species infecting wheat.</title>
        <authorList>
            <person name="Nguyen H.D.T."/>
            <person name="Sultana T."/>
            <person name="Kesanakurti P."/>
            <person name="Hambleton S."/>
        </authorList>
    </citation>
    <scope>NUCLEOTIDE SEQUENCE</scope>
    <source>
        <strain evidence="1">DAOMC 236416</strain>
    </source>
</reference>